<reference evidence="1" key="1">
    <citation type="journal article" date="2020" name="mSystems">
        <title>Genome- and Community-Level Interaction Insights into Carbon Utilization and Element Cycling Functions of Hydrothermarchaeota in Hydrothermal Sediment.</title>
        <authorList>
            <person name="Zhou Z."/>
            <person name="Liu Y."/>
            <person name="Xu W."/>
            <person name="Pan J."/>
            <person name="Luo Z.H."/>
            <person name="Li M."/>
        </authorList>
    </citation>
    <scope>NUCLEOTIDE SEQUENCE [LARGE SCALE GENOMIC DNA]</scope>
    <source>
        <strain evidence="1">SpSt-413</strain>
    </source>
</reference>
<gene>
    <name evidence="1" type="ORF">ENR59_05605</name>
</gene>
<sequence>MLCSALQRKILAAPRLHAFPAPGGCLAGRVSLRFSQMNGKTQSVSPQTVCDRCGTCCQAGGPALHREDLPLFDADVLTRAHLVTLRRGEPVHDNVAGVLAELPEEVVKIAGLAGAQACRFHDVAARACAIHDNAPLECRALFCRDTSGIEAVYATGRLTRADLVGSVGALWELVSFHDARFSAGEAAALARRAVRADAAARQALAELVRAEAQFRQEFCERTGLGPDDLDFYFGRALSRVCAPFGLSL</sequence>
<organism evidence="1">
    <name type="scientific">Fundidesulfovibrio putealis</name>
    <dbReference type="NCBI Taxonomy" id="270496"/>
    <lineage>
        <taxon>Bacteria</taxon>
        <taxon>Pseudomonadati</taxon>
        <taxon>Thermodesulfobacteriota</taxon>
        <taxon>Desulfovibrionia</taxon>
        <taxon>Desulfovibrionales</taxon>
        <taxon>Desulfovibrionaceae</taxon>
        <taxon>Fundidesulfovibrio</taxon>
    </lineage>
</organism>
<dbReference type="Pfam" id="PF03692">
    <property type="entry name" value="CxxCxxCC"/>
    <property type="match status" value="1"/>
</dbReference>
<accession>A0A7C4EJ33</accession>
<comment type="caution">
    <text evidence="1">The sequence shown here is derived from an EMBL/GenBank/DDBJ whole genome shotgun (WGS) entry which is preliminary data.</text>
</comment>
<protein>
    <submittedName>
        <fullName evidence="1">YkgJ family cysteine cluster protein</fullName>
    </submittedName>
</protein>
<evidence type="ECO:0000313" key="1">
    <source>
        <dbReference type="EMBL" id="HGG92411.1"/>
    </source>
</evidence>
<dbReference type="EMBL" id="DSRP01000389">
    <property type="protein sequence ID" value="HGG92411.1"/>
    <property type="molecule type" value="Genomic_DNA"/>
</dbReference>
<dbReference type="InterPro" id="IPR005358">
    <property type="entry name" value="Puta_zinc/iron-chelating_dom"/>
</dbReference>
<dbReference type="AlphaFoldDB" id="A0A7C4EJ33"/>
<name>A0A7C4EJ33_9BACT</name>
<proteinExistence type="predicted"/>